<gene>
    <name evidence="8" type="ORF">RT723_12815</name>
</gene>
<evidence type="ECO:0000256" key="2">
    <source>
        <dbReference type="ARBA" id="ARBA00023082"/>
    </source>
</evidence>
<dbReference type="NCBIfam" id="TIGR02937">
    <property type="entry name" value="sigma70-ECF"/>
    <property type="match status" value="1"/>
</dbReference>
<keyword evidence="9" id="KW-1185">Reference proteome</keyword>
<accession>A0ABU3R2G1</accession>
<dbReference type="Pfam" id="PF08281">
    <property type="entry name" value="Sigma70_r4_2"/>
    <property type="match status" value="1"/>
</dbReference>
<evidence type="ECO:0000256" key="1">
    <source>
        <dbReference type="ARBA" id="ARBA00023015"/>
    </source>
</evidence>
<keyword evidence="1 5" id="KW-0805">Transcription regulation</keyword>
<dbReference type="PANTHER" id="PTHR43133">
    <property type="entry name" value="RNA POLYMERASE ECF-TYPE SIGMA FACTO"/>
    <property type="match status" value="1"/>
</dbReference>
<evidence type="ECO:0000313" key="8">
    <source>
        <dbReference type="EMBL" id="MDU0113863.1"/>
    </source>
</evidence>
<dbReference type="Pfam" id="PF04542">
    <property type="entry name" value="Sigma70_r2"/>
    <property type="match status" value="1"/>
</dbReference>
<evidence type="ECO:0000259" key="6">
    <source>
        <dbReference type="Pfam" id="PF04542"/>
    </source>
</evidence>
<dbReference type="Proteomes" id="UP001257914">
    <property type="component" value="Unassembled WGS sequence"/>
</dbReference>
<comment type="caution">
    <text evidence="8">The sequence shown here is derived from an EMBL/GenBank/DDBJ whole genome shotgun (WGS) entry which is preliminary data.</text>
</comment>
<keyword evidence="4 5" id="KW-0804">Transcription</keyword>
<feature type="domain" description="RNA polymerase sigma-70 region 2" evidence="6">
    <location>
        <begin position="34"/>
        <end position="100"/>
    </location>
</feature>
<evidence type="ECO:0000256" key="5">
    <source>
        <dbReference type="RuleBase" id="RU000716"/>
    </source>
</evidence>
<name>A0ABU3R2G1_9GAMM</name>
<evidence type="ECO:0000256" key="3">
    <source>
        <dbReference type="ARBA" id="ARBA00023125"/>
    </source>
</evidence>
<protein>
    <recommendedName>
        <fullName evidence="5">RNA polymerase sigma factor</fullName>
    </recommendedName>
</protein>
<dbReference type="InterPro" id="IPR000838">
    <property type="entry name" value="RNA_pol_sigma70_ECF_CS"/>
</dbReference>
<dbReference type="RefSeq" id="WP_216056495.1">
    <property type="nucleotide sequence ID" value="NZ_JAWCUA010000010.1"/>
</dbReference>
<keyword evidence="2 5" id="KW-0731">Sigma factor</keyword>
<evidence type="ECO:0000313" key="9">
    <source>
        <dbReference type="Proteomes" id="UP001257914"/>
    </source>
</evidence>
<comment type="similarity">
    <text evidence="5">Belongs to the sigma-70 factor family. ECF subfamily.</text>
</comment>
<dbReference type="InterPro" id="IPR014284">
    <property type="entry name" value="RNA_pol_sigma-70_dom"/>
</dbReference>
<dbReference type="InterPro" id="IPR007627">
    <property type="entry name" value="RNA_pol_sigma70_r2"/>
</dbReference>
<sequence>MAPEQFQGRTNKAENDDVIVAQLKRGEQSALRKLYDLYGNRVYALCLRLSGDREIAEDITQEVFVQIWQKVHNFRGDSKFSTWLYSVASNVAISHMRKQKKWWRSWFGSDQQNETALSNLEVNDEQSNHDLSRSGLDKHIAKLPEQARIVFVLFAVEGWRHEEISQELQIAVGSSKSQYHRAKQLLQLAINSELNG</sequence>
<feature type="domain" description="RNA polymerase sigma factor 70 region 4 type 2" evidence="7">
    <location>
        <begin position="140"/>
        <end position="186"/>
    </location>
</feature>
<evidence type="ECO:0000259" key="7">
    <source>
        <dbReference type="Pfam" id="PF08281"/>
    </source>
</evidence>
<organism evidence="8 9">
    <name type="scientific">Psychrosphaera aquimarina</name>
    <dbReference type="NCBI Taxonomy" id="2044854"/>
    <lineage>
        <taxon>Bacteria</taxon>
        <taxon>Pseudomonadati</taxon>
        <taxon>Pseudomonadota</taxon>
        <taxon>Gammaproteobacteria</taxon>
        <taxon>Alteromonadales</taxon>
        <taxon>Pseudoalteromonadaceae</taxon>
        <taxon>Psychrosphaera</taxon>
    </lineage>
</organism>
<keyword evidence="3 5" id="KW-0238">DNA-binding</keyword>
<dbReference type="InterPro" id="IPR013249">
    <property type="entry name" value="RNA_pol_sigma70_r4_t2"/>
</dbReference>
<reference evidence="8 9" key="1">
    <citation type="submission" date="2023-10" db="EMBL/GenBank/DDBJ databases">
        <title>Psychrosphaera aquimaarina strain SW33 isolated from seawater.</title>
        <authorList>
            <person name="Bayburt H."/>
            <person name="Kim J.M."/>
            <person name="Choi B.J."/>
            <person name="Jeon C.O."/>
        </authorList>
    </citation>
    <scope>NUCLEOTIDE SEQUENCE [LARGE SCALE GENOMIC DNA]</scope>
    <source>
        <strain evidence="8 9">KCTC 52743</strain>
    </source>
</reference>
<dbReference type="PROSITE" id="PS01063">
    <property type="entry name" value="SIGMA70_ECF"/>
    <property type="match status" value="1"/>
</dbReference>
<dbReference type="PANTHER" id="PTHR43133:SF46">
    <property type="entry name" value="RNA POLYMERASE SIGMA-70 FACTOR ECF SUBFAMILY"/>
    <property type="match status" value="1"/>
</dbReference>
<dbReference type="EMBL" id="JAWCUA010000010">
    <property type="protein sequence ID" value="MDU0113863.1"/>
    <property type="molecule type" value="Genomic_DNA"/>
</dbReference>
<dbReference type="InterPro" id="IPR039425">
    <property type="entry name" value="RNA_pol_sigma-70-like"/>
</dbReference>
<proteinExistence type="inferred from homology"/>
<evidence type="ECO:0000256" key="4">
    <source>
        <dbReference type="ARBA" id="ARBA00023163"/>
    </source>
</evidence>